<proteinExistence type="inferred from homology"/>
<keyword evidence="1" id="KW-0646">Protease inhibitor</keyword>
<comment type="caution">
    <text evidence="7">The sequence shown here is derived from an EMBL/GenBank/DDBJ whole genome shotgun (WGS) entry which is preliminary data.</text>
</comment>
<feature type="compositionally biased region" description="Polar residues" evidence="5">
    <location>
        <begin position="1573"/>
        <end position="1584"/>
    </location>
</feature>
<dbReference type="OrthoDB" id="7698358at2759"/>
<keyword evidence="8" id="KW-1185">Reference proteome</keyword>
<feature type="compositionally biased region" description="Basic and acidic residues" evidence="5">
    <location>
        <begin position="737"/>
        <end position="752"/>
    </location>
</feature>
<dbReference type="InterPro" id="IPR042185">
    <property type="entry name" value="Serpin_sf_2"/>
</dbReference>
<comment type="similarity">
    <text evidence="3">Belongs to the serpin family.</text>
</comment>
<organism evidence="7 8">
    <name type="scientific">Aphidius gifuensis</name>
    <name type="common">Parasitoid wasp</name>
    <dbReference type="NCBI Taxonomy" id="684658"/>
    <lineage>
        <taxon>Eukaryota</taxon>
        <taxon>Metazoa</taxon>
        <taxon>Ecdysozoa</taxon>
        <taxon>Arthropoda</taxon>
        <taxon>Hexapoda</taxon>
        <taxon>Insecta</taxon>
        <taxon>Pterygota</taxon>
        <taxon>Neoptera</taxon>
        <taxon>Endopterygota</taxon>
        <taxon>Hymenoptera</taxon>
        <taxon>Apocrita</taxon>
        <taxon>Ichneumonoidea</taxon>
        <taxon>Braconidae</taxon>
        <taxon>Aphidiinae</taxon>
        <taxon>Aphidius</taxon>
    </lineage>
</organism>
<feature type="compositionally biased region" description="Basic and acidic residues" evidence="5">
    <location>
        <begin position="1878"/>
        <end position="1907"/>
    </location>
</feature>
<feature type="domain" description="Serpin" evidence="6">
    <location>
        <begin position="2"/>
        <end position="254"/>
    </location>
</feature>
<evidence type="ECO:0000256" key="1">
    <source>
        <dbReference type="ARBA" id="ARBA00022690"/>
    </source>
</evidence>
<dbReference type="SUPFAM" id="SSF56574">
    <property type="entry name" value="Serpins"/>
    <property type="match status" value="1"/>
</dbReference>
<evidence type="ECO:0000313" key="8">
    <source>
        <dbReference type="Proteomes" id="UP000639338"/>
    </source>
</evidence>
<gene>
    <name evidence="7" type="ORF">HCN44_007113</name>
</gene>
<reference evidence="7 8" key="1">
    <citation type="submission" date="2020-08" db="EMBL/GenBank/DDBJ databases">
        <title>Aphidius gifuensis genome sequencing and assembly.</title>
        <authorList>
            <person name="Du Z."/>
        </authorList>
    </citation>
    <scope>NUCLEOTIDE SEQUENCE [LARGE SCALE GENOMIC DNA]</scope>
    <source>
        <strain evidence="7">YNYX2018</strain>
        <tissue evidence="7">Adults</tissue>
    </source>
</reference>
<dbReference type="SMART" id="SM00093">
    <property type="entry name" value="SERPIN"/>
    <property type="match status" value="1"/>
</dbReference>
<dbReference type="InterPro" id="IPR023796">
    <property type="entry name" value="Serpin_dom"/>
</dbReference>
<dbReference type="InterPro" id="IPR036186">
    <property type="entry name" value="Serpin_sf"/>
</dbReference>
<accession>A0A835CP48</accession>
<keyword evidence="4" id="KW-0175">Coiled coil</keyword>
<feature type="compositionally biased region" description="Basic and acidic residues" evidence="5">
    <location>
        <begin position="1914"/>
        <end position="1923"/>
    </location>
</feature>
<dbReference type="InterPro" id="IPR042178">
    <property type="entry name" value="Serpin_sf_1"/>
</dbReference>
<dbReference type="PANTHER" id="PTHR11461">
    <property type="entry name" value="SERINE PROTEASE INHIBITOR, SERPIN"/>
    <property type="match status" value="1"/>
</dbReference>
<sequence length="1937" mass="217788">MLAMASVGARGTTILELQRILHFENLKIQKDSFEISKFIGKDTTMISQMYVDKKVKVDRTYQWQIGRMFNSEIKKLNFKNVGDTVKTINNWVENKTNNHITNLITNDDVVDNNGIFWVNVIYFEAIWYNKFAKPLTKNKPFFLNKKNKISVPTMTLLETKLKYKKIDNLDAHIVELPFKIPGEKDTDEMGVVDTFSDNADFSGIAKDTPLHIGKISQKAFIEVKEDGTVATAATKFDDDITIKLESIKEEVLDEGEKNCEISRGQQPTIIEQQQNQPTIVENQQQDQQQQINNNEPENVIAEQIPSWSTSFDNSGYPGFIEAIRQARNKKQSHDVSFEILFSYLPESAIKQHDLNLNEWWNYCLFENKDPLETDLSVVNSYFDKKIDAGASPDELESISSTIRLIASDTMEKQMNSLRFLFINKTDCLKTPKSSCQNNSEILSLNSEIKKKDESQIASVQIENVQKAKLSEVIDTSDDDLDTGSPTTLLKKSRDLLNNNEPTNLKKNSVFLQKTIDSSQLITPLKKPKSTKPPAILLCPASKKKVLENIIENQQITIKNTSSQVPSISNVVADESDLTNGKYPTLIMPILKQQGKVIQQQQSILSESDSKSISDLSDTSIYSDNSLDEIGPTNKTESYAYLEKAILNPQTAIVQNQVEGNFVKMLIVMPHGEQRLITFGIPNEKITVNDLLEQVSISFNGTTTVSLVKDPILKINYIVESETGTIVDSTETSDDNDELSKDDNELSDEKCLQDDDDNNIHATSTVNIEEPKYIDGKLAVCDKCGLTSIDFNRCYYCKKKIQNTKTKLDKSQPSQKRHMMLSIDRFYKSLLNNYTGDVNGKLSNDGSVFPDKKYLQADDNDDNNEKITRTSLKLQSVLKCRTVEIGSYKYTPMNNVIINTFGLTILSVPSLEDETETVKVHVQYQDIYEVLIHSTSSRPILFFYTNAISGSKIRKLLGMNNPKGPYFDPAGEDQTHKRIILFPKLLKSDSINILKKLFSSNTFVKELDVKEANAILLKSESLKRPNNSSLNIGKRQTTIVNTNNDVENSTIHPAAPTEDTNKSITKFKCAKLSSINKNTNAYDKNNEKSNTGNDKLVKKRKLDFDKDITTELESMKEKVLNEGEKNCKISRGQQPTIVENQQQDQQQQINNNKPENEIAEQLPSCSRNFNNPGYPGFIEAIRQARKKKQSYDVSFEILFSCLPESVIKQHDFNLNGWWKYCLYENKDPLETDLSVVNSYLEKKLDAGASLDDLESISCTVRLIASDKMEKQMNSSRFLYINKTDCFKTPKSSCRNDSITSSLHIGTKKQDGSKISSVQIDNVQKAKLSEVIDELDTESPTTLLKKSKDLLNNNELTNLKNNSVFLKKAIDSSHLITPLMKPTSTIPPAILLCPASKKKVNKNNEIKKLIKVLENNKENQQITIENTSSQVPSISNVVVDDESDSKSVPDFSEIPAYKQKDIDNPKTAIVQDQVEGNVVKMLVVMPDDEQRMITFDIPDEKCTVHDLLEQASIPYNGTTTVSLVKDPILKINYIVEREADTIVDLTQTSDNDDDEVSVNNDTKTKLINSVEKKQQQQQKPLANNNEAIDPPTKTMTSAIKPSTPAKLPVHHNTSPSTPCEIKSSESDHLSKGVKQNIVEKSADLQTELQLSNAAPKNQQQVESEVDAIVDLTQTSDNDDDDDSSVNNDKENIRKSLKLQSALKCRTVKIGSYKYTPKEHVIINTTGLILSVPLLMDETETVKVHVQYQDIYKVLIHSNSSKSILFFYTNTISGSKIRKLLGMNNPKGPFYDPAGKDQANKRIILFPISLKSNSIMILKKLFSSNTFVKELNAKEADAILSKGGSLKKTNNSSSKVDKRQTTIVNTNNIVENSNHPAASTKGKDTNKSITKAKSDRHSNKDTNANDKNNEKSNNGNDKLENSDSRKKTSSVIIKKRKLGR</sequence>
<evidence type="ECO:0000256" key="3">
    <source>
        <dbReference type="RuleBase" id="RU000411"/>
    </source>
</evidence>
<feature type="region of interest" description="Disordered" evidence="5">
    <location>
        <begin position="1863"/>
        <end position="1937"/>
    </location>
</feature>
<dbReference type="InterPro" id="IPR000215">
    <property type="entry name" value="Serpin_fam"/>
</dbReference>
<evidence type="ECO:0000256" key="4">
    <source>
        <dbReference type="SAM" id="Coils"/>
    </source>
</evidence>
<dbReference type="Pfam" id="PF00079">
    <property type="entry name" value="Serpin"/>
    <property type="match status" value="2"/>
</dbReference>
<name>A0A835CP48_APHGI</name>
<keyword evidence="2" id="KW-0722">Serine protease inhibitor</keyword>
<dbReference type="Gene3D" id="2.30.39.10">
    <property type="entry name" value="Alpha-1-antitrypsin, domain 1"/>
    <property type="match status" value="1"/>
</dbReference>
<dbReference type="GO" id="GO:0005615">
    <property type="term" value="C:extracellular space"/>
    <property type="evidence" value="ECO:0007669"/>
    <property type="project" value="InterPro"/>
</dbReference>
<feature type="region of interest" description="Disordered" evidence="5">
    <location>
        <begin position="727"/>
        <end position="753"/>
    </location>
</feature>
<dbReference type="EMBL" id="JACMRX010000005">
    <property type="protein sequence ID" value="KAF7988803.1"/>
    <property type="molecule type" value="Genomic_DNA"/>
</dbReference>
<dbReference type="PANTHER" id="PTHR11461:SF372">
    <property type="entry name" value="ACCESSORY GLAND PROTEIN ACP76A-RELATED"/>
    <property type="match status" value="1"/>
</dbReference>
<protein>
    <recommendedName>
        <fullName evidence="6">Serpin domain-containing protein</fullName>
    </recommendedName>
</protein>
<feature type="region of interest" description="Disordered" evidence="5">
    <location>
        <begin position="1671"/>
        <end position="1690"/>
    </location>
</feature>
<dbReference type="Gene3D" id="3.30.497.10">
    <property type="entry name" value="Antithrombin, subunit I, domain 2"/>
    <property type="match status" value="2"/>
</dbReference>
<dbReference type="Proteomes" id="UP000639338">
    <property type="component" value="Unassembled WGS sequence"/>
</dbReference>
<feature type="coiled-coil region" evidence="4">
    <location>
        <begin position="1397"/>
        <end position="1428"/>
    </location>
</feature>
<evidence type="ECO:0000313" key="7">
    <source>
        <dbReference type="EMBL" id="KAF7988803.1"/>
    </source>
</evidence>
<evidence type="ECO:0000256" key="5">
    <source>
        <dbReference type="SAM" id="MobiDB-lite"/>
    </source>
</evidence>
<evidence type="ECO:0000256" key="2">
    <source>
        <dbReference type="ARBA" id="ARBA00022900"/>
    </source>
</evidence>
<evidence type="ECO:0000259" key="6">
    <source>
        <dbReference type="SMART" id="SM00093"/>
    </source>
</evidence>
<feature type="region of interest" description="Disordered" evidence="5">
    <location>
        <begin position="1569"/>
        <end position="1629"/>
    </location>
</feature>
<dbReference type="GO" id="GO:0004867">
    <property type="term" value="F:serine-type endopeptidase inhibitor activity"/>
    <property type="evidence" value="ECO:0007669"/>
    <property type="project" value="UniProtKB-KW"/>
</dbReference>